<feature type="transmembrane region" description="Helical" evidence="1">
    <location>
        <begin position="89"/>
        <end position="110"/>
    </location>
</feature>
<organism evidence="2 3">
    <name type="scientific">Chryseobacterium arthrosphaerae</name>
    <dbReference type="NCBI Taxonomy" id="651561"/>
    <lineage>
        <taxon>Bacteria</taxon>
        <taxon>Pseudomonadati</taxon>
        <taxon>Bacteroidota</taxon>
        <taxon>Flavobacteriia</taxon>
        <taxon>Flavobacteriales</taxon>
        <taxon>Weeksellaceae</taxon>
        <taxon>Chryseobacterium group</taxon>
        <taxon>Chryseobacterium</taxon>
    </lineage>
</organism>
<reference evidence="3" key="1">
    <citation type="submission" date="2016-07" db="EMBL/GenBank/DDBJ databases">
        <authorList>
            <person name="Florea S."/>
            <person name="Webb J.S."/>
            <person name="Jaromczyk J."/>
            <person name="Schardl C.L."/>
        </authorList>
    </citation>
    <scope>NUCLEOTIDE SEQUENCE [LARGE SCALE GENOMIC DNA]</scope>
    <source>
        <strain evidence="3">CC-VM-7</strain>
    </source>
</reference>
<dbReference type="AlphaFoldDB" id="A0A1B8ZPH8"/>
<keyword evidence="1" id="KW-0472">Membrane</keyword>
<feature type="transmembrane region" description="Helical" evidence="1">
    <location>
        <begin position="60"/>
        <end position="77"/>
    </location>
</feature>
<proteinExistence type="predicted"/>
<keyword evidence="1" id="KW-0812">Transmembrane</keyword>
<evidence type="ECO:0008006" key="4">
    <source>
        <dbReference type="Google" id="ProtNLM"/>
    </source>
</evidence>
<keyword evidence="1" id="KW-1133">Transmembrane helix</keyword>
<evidence type="ECO:0000256" key="1">
    <source>
        <dbReference type="SAM" id="Phobius"/>
    </source>
</evidence>
<feature type="transmembrane region" description="Helical" evidence="1">
    <location>
        <begin position="21"/>
        <end position="40"/>
    </location>
</feature>
<sequence>MAFNEIKNEIRSDIKTDRKLRLIWYWGIISISAVFVLKWFRARHLQLSPTVDFLQGTLPNFFAATGFCAVFFIYYKLIFQTDNSFNKKLMFSTLFTFAGLIIWEIIQYFMGSPMDFYDIVMTTIGCILTAGFIQQIYKG</sequence>
<evidence type="ECO:0000313" key="3">
    <source>
        <dbReference type="Proteomes" id="UP000093432"/>
    </source>
</evidence>
<name>A0A1B8ZPH8_9FLAO</name>
<dbReference type="OrthoDB" id="1257007at2"/>
<dbReference type="RefSeq" id="WP_065397485.1">
    <property type="nucleotide sequence ID" value="NZ_MAYG01000001.1"/>
</dbReference>
<gene>
    <name evidence="2" type="ORF">BBI00_03600</name>
</gene>
<evidence type="ECO:0000313" key="2">
    <source>
        <dbReference type="EMBL" id="OCA73480.1"/>
    </source>
</evidence>
<comment type="caution">
    <text evidence="2">The sequence shown here is derived from an EMBL/GenBank/DDBJ whole genome shotgun (WGS) entry which is preliminary data.</text>
</comment>
<dbReference type="EMBL" id="MAYG01000001">
    <property type="protein sequence ID" value="OCA73480.1"/>
    <property type="molecule type" value="Genomic_DNA"/>
</dbReference>
<protein>
    <recommendedName>
        <fullName evidence="4">VanZ-like domain-containing protein</fullName>
    </recommendedName>
</protein>
<dbReference type="Proteomes" id="UP000093432">
    <property type="component" value="Unassembled WGS sequence"/>
</dbReference>
<accession>A0A1B8ZPH8</accession>
<feature type="transmembrane region" description="Helical" evidence="1">
    <location>
        <begin position="116"/>
        <end position="137"/>
    </location>
</feature>